<proteinExistence type="predicted"/>
<dbReference type="EMBL" id="JAUTAS010000001">
    <property type="protein sequence ID" value="MDQ1108635.1"/>
    <property type="molecule type" value="Genomic_DNA"/>
</dbReference>
<protein>
    <submittedName>
        <fullName evidence="1">Uncharacterized protein</fullName>
    </submittedName>
</protein>
<accession>A0AAP5EAB9</accession>
<organism evidence="1 2">
    <name type="scientific">Stenotrophomonas rhizophila</name>
    <dbReference type="NCBI Taxonomy" id="216778"/>
    <lineage>
        <taxon>Bacteria</taxon>
        <taxon>Pseudomonadati</taxon>
        <taxon>Pseudomonadota</taxon>
        <taxon>Gammaproteobacteria</taxon>
        <taxon>Lysobacterales</taxon>
        <taxon>Lysobacteraceae</taxon>
        <taxon>Stenotrophomonas</taxon>
    </lineage>
</organism>
<reference evidence="1" key="1">
    <citation type="submission" date="2023-07" db="EMBL/GenBank/DDBJ databases">
        <title>Functional and genomic diversity of the sorghum phyllosphere microbiome.</title>
        <authorList>
            <person name="Shade A."/>
        </authorList>
    </citation>
    <scope>NUCLEOTIDE SEQUENCE</scope>
    <source>
        <strain evidence="1">SORGH_AS_0457</strain>
    </source>
</reference>
<comment type="caution">
    <text evidence="1">The sequence shown here is derived from an EMBL/GenBank/DDBJ whole genome shotgun (WGS) entry which is preliminary data.</text>
</comment>
<sequence>MTPPPEPPKATPPATGLCVAPGTTNMAVGNSEFAAGEYGYLVFATEEFPAWVAPIGMAIGAGADDVFSLEGAGGLVLLRNGRVIALRFNTTGFEAQPRVMELLKRKFGSPSAEKAVTWNNDLGGSRESISAQWRKPDFFADYSSVVQSQPMRAQGLSGGIGFLSIGNDVGRQVLQPASKEAEF</sequence>
<dbReference type="Proteomes" id="UP001226084">
    <property type="component" value="Unassembled WGS sequence"/>
</dbReference>
<evidence type="ECO:0000313" key="2">
    <source>
        <dbReference type="Proteomes" id="UP001226084"/>
    </source>
</evidence>
<name>A0AAP5EAB9_9GAMM</name>
<dbReference type="AlphaFoldDB" id="A0AAP5EAB9"/>
<gene>
    <name evidence="1" type="ORF">QE424_001794</name>
</gene>
<dbReference type="RefSeq" id="WP_307106981.1">
    <property type="nucleotide sequence ID" value="NZ_JAUTAS010000001.1"/>
</dbReference>
<evidence type="ECO:0000313" key="1">
    <source>
        <dbReference type="EMBL" id="MDQ1108635.1"/>
    </source>
</evidence>